<accession>A0A0A9HCI4</accession>
<dbReference type="EMBL" id="GBRH01164372">
    <property type="protein sequence ID" value="JAE33524.1"/>
    <property type="molecule type" value="Transcribed_RNA"/>
</dbReference>
<reference evidence="1" key="2">
    <citation type="journal article" date="2015" name="Data Brief">
        <title>Shoot transcriptome of the giant reed, Arundo donax.</title>
        <authorList>
            <person name="Barrero R.A."/>
            <person name="Guerrero F.D."/>
            <person name="Moolhuijzen P."/>
            <person name="Goolsby J.A."/>
            <person name="Tidwell J."/>
            <person name="Bellgard S.E."/>
            <person name="Bellgard M.I."/>
        </authorList>
    </citation>
    <scope>NUCLEOTIDE SEQUENCE</scope>
    <source>
        <tissue evidence="1">Shoot tissue taken approximately 20 cm above the soil surface</tissue>
    </source>
</reference>
<evidence type="ECO:0000313" key="1">
    <source>
        <dbReference type="EMBL" id="JAE33524.1"/>
    </source>
</evidence>
<sequence>MGANVVILVISYDSVVVVGQLQ</sequence>
<dbReference type="AlphaFoldDB" id="A0A0A9HCI4"/>
<reference evidence="1" key="1">
    <citation type="submission" date="2014-09" db="EMBL/GenBank/DDBJ databases">
        <authorList>
            <person name="Magalhaes I.L.F."/>
            <person name="Oliveira U."/>
            <person name="Santos F.R."/>
            <person name="Vidigal T.H.D.A."/>
            <person name="Brescovit A.D."/>
            <person name="Santos A.J."/>
        </authorList>
    </citation>
    <scope>NUCLEOTIDE SEQUENCE</scope>
    <source>
        <tissue evidence="1">Shoot tissue taken approximately 20 cm above the soil surface</tissue>
    </source>
</reference>
<organism evidence="1">
    <name type="scientific">Arundo donax</name>
    <name type="common">Giant reed</name>
    <name type="synonym">Donax arundinaceus</name>
    <dbReference type="NCBI Taxonomy" id="35708"/>
    <lineage>
        <taxon>Eukaryota</taxon>
        <taxon>Viridiplantae</taxon>
        <taxon>Streptophyta</taxon>
        <taxon>Embryophyta</taxon>
        <taxon>Tracheophyta</taxon>
        <taxon>Spermatophyta</taxon>
        <taxon>Magnoliopsida</taxon>
        <taxon>Liliopsida</taxon>
        <taxon>Poales</taxon>
        <taxon>Poaceae</taxon>
        <taxon>PACMAD clade</taxon>
        <taxon>Arundinoideae</taxon>
        <taxon>Arundineae</taxon>
        <taxon>Arundo</taxon>
    </lineage>
</organism>
<proteinExistence type="predicted"/>
<protein>
    <submittedName>
        <fullName evidence="1">Uncharacterized protein</fullName>
    </submittedName>
</protein>
<name>A0A0A9HCI4_ARUDO</name>